<evidence type="ECO:0000256" key="5">
    <source>
        <dbReference type="ARBA" id="ARBA00022801"/>
    </source>
</evidence>
<dbReference type="SMART" id="SM00230">
    <property type="entry name" value="CysPc"/>
    <property type="match status" value="1"/>
</dbReference>
<sequence>MFSGVSGGSQKKEAVKARTAVVMADKKPRYQLLKRQCLDQGVLFEDPEFPAEDSSLFFSQKPQVSFEWKRPHEIVNNPEFITGGASRTDICQGDLGDCWLLAAVASLTLDQKLLDRVVPPKQNFQENYAGIFHFWFWQYNEWVEVVVDDRLPTFRDRLVYLHSAEQNEFWSALLEKAYAKLNGNYESLKGGNTLEAMEDFTGGLGEMFDLNESSSDMYATIQKALQRRSMVGCSIDISSSAETEARTPSGLIKGHAYSVTGLQEIKYKGKPVRLIRVRNPWGQVEWNGAWSDNSAEWKMIDTSEHRTLNMVSKDDGEFWMAFEDFCKHFGKLEVCNLTPDSLYGDSTRKWNVSVYEGKWQKGSTAGGCRNFPETFWTNPQYKLRLHDADDGKNDSTLMIAILQKNRRKLRKEGVDLLTIGFAIYKAEPGDDHLPEEFFQFHASVARSKSYINVREICQRFQLPPGDYILVPTTFQPHHEADFVIRIFSEKKNESLEMGDKIGMDLPDPPTPSKLNRETEEERQFRKLFEDISGEDLEIDAYELQKILSTVFAAQKELATDQFDIETCRSIVSLYAKDERRMLGFEEFKYLWTRMKMWKTAFLKCDNDNSGTISSYELRSAIEEAGFQVNNQLIQLLVLRYANDYMEIYFDNFIRCLVRLETSFRSFMNFDTKKTGEISINMLQWLLLTMNI</sequence>
<dbReference type="CDD" id="cd00214">
    <property type="entry name" value="Calpain_III"/>
    <property type="match status" value="1"/>
</dbReference>
<dbReference type="Gene3D" id="2.60.120.380">
    <property type="match status" value="1"/>
</dbReference>
<proteinExistence type="evidence at transcript level"/>
<keyword evidence="6 9" id="KW-0788">Thiol protease</keyword>
<evidence type="ECO:0000256" key="9">
    <source>
        <dbReference type="PROSITE-ProRule" id="PRU00239"/>
    </source>
</evidence>
<evidence type="ECO:0000259" key="11">
    <source>
        <dbReference type="PROSITE" id="PS50222"/>
    </source>
</evidence>
<feature type="active site" evidence="8 9">
    <location>
        <position position="98"/>
    </location>
</feature>
<feature type="active site" evidence="8 9">
    <location>
        <position position="279"/>
    </location>
</feature>
<dbReference type="GO" id="GO:0005509">
    <property type="term" value="F:calcium ion binding"/>
    <property type="evidence" value="ECO:0007669"/>
    <property type="project" value="InterPro"/>
</dbReference>
<feature type="domain" description="Calpain catalytic" evidence="10">
    <location>
        <begin position="43"/>
        <end position="338"/>
    </location>
</feature>
<dbReference type="InterPro" id="IPR038765">
    <property type="entry name" value="Papain-like_cys_pep_sf"/>
</dbReference>
<dbReference type="PANTHER" id="PTHR10183:SF385">
    <property type="entry name" value="CALPAIN-9"/>
    <property type="match status" value="1"/>
</dbReference>
<feature type="active site" evidence="8 9">
    <location>
        <position position="255"/>
    </location>
</feature>
<evidence type="ECO:0000313" key="12">
    <source>
        <dbReference type="EMBL" id="AFO94255.1"/>
    </source>
</evidence>
<dbReference type="AlphaFoldDB" id="V9K9G3"/>
<dbReference type="SMART" id="SM00720">
    <property type="entry name" value="calpain_III"/>
    <property type="match status" value="1"/>
</dbReference>
<dbReference type="InterPro" id="IPR018247">
    <property type="entry name" value="EF_Hand_1_Ca_BS"/>
</dbReference>
<dbReference type="InterPro" id="IPR022682">
    <property type="entry name" value="Calpain_domain_III"/>
</dbReference>
<evidence type="ECO:0000256" key="2">
    <source>
        <dbReference type="ARBA" id="ARBA00022670"/>
    </source>
</evidence>
<comment type="similarity">
    <text evidence="1">Belongs to the peptidase C2 family.</text>
</comment>
<dbReference type="InterPro" id="IPR000169">
    <property type="entry name" value="Pept_cys_AS"/>
</dbReference>
<keyword evidence="2 9" id="KW-0645">Protease</keyword>
<dbReference type="GO" id="GO:0006508">
    <property type="term" value="P:proteolysis"/>
    <property type="evidence" value="ECO:0007669"/>
    <property type="project" value="UniProtKB-KW"/>
</dbReference>
<dbReference type="InterPro" id="IPR036213">
    <property type="entry name" value="Calpain_III_sf"/>
</dbReference>
<dbReference type="GO" id="GO:0004198">
    <property type="term" value="F:calcium-dependent cysteine-type endopeptidase activity"/>
    <property type="evidence" value="ECO:0007669"/>
    <property type="project" value="InterPro"/>
</dbReference>
<evidence type="ECO:0000256" key="7">
    <source>
        <dbReference type="ARBA" id="ARBA00022837"/>
    </source>
</evidence>
<dbReference type="PROSITE" id="PS50203">
    <property type="entry name" value="CALPAIN_CAT"/>
    <property type="match status" value="1"/>
</dbReference>
<dbReference type="InterPro" id="IPR001300">
    <property type="entry name" value="Peptidase_C2_calpain_cat"/>
</dbReference>
<dbReference type="EMBL" id="JW861738">
    <property type="protein sequence ID" value="AFO94255.1"/>
    <property type="molecule type" value="mRNA"/>
</dbReference>
<dbReference type="FunFam" id="3.90.70.10:FF:000001">
    <property type="entry name" value="Calpain-1 catalytic subunit"/>
    <property type="match status" value="1"/>
</dbReference>
<keyword evidence="5 9" id="KW-0378">Hydrolase</keyword>
<dbReference type="SUPFAM" id="SSF47473">
    <property type="entry name" value="EF-hand"/>
    <property type="match status" value="1"/>
</dbReference>
<dbReference type="Gene3D" id="3.90.70.10">
    <property type="entry name" value="Cysteine proteinases"/>
    <property type="match status" value="1"/>
</dbReference>
<dbReference type="Gene3D" id="1.10.238.10">
    <property type="entry name" value="EF-hand"/>
    <property type="match status" value="1"/>
</dbReference>
<accession>V9K9G3</accession>
<dbReference type="FunFam" id="2.60.120.380:FF:000001">
    <property type="entry name" value="Calpain-1 catalytic subunit"/>
    <property type="match status" value="1"/>
</dbReference>
<evidence type="ECO:0000259" key="10">
    <source>
        <dbReference type="PROSITE" id="PS50203"/>
    </source>
</evidence>
<dbReference type="PANTHER" id="PTHR10183">
    <property type="entry name" value="CALPAIN"/>
    <property type="match status" value="1"/>
</dbReference>
<dbReference type="Pfam" id="PF00648">
    <property type="entry name" value="Peptidase_C2"/>
    <property type="match status" value="1"/>
</dbReference>
<dbReference type="InterPro" id="IPR033883">
    <property type="entry name" value="C2_III"/>
</dbReference>
<keyword evidence="7" id="KW-0106">Calcium</keyword>
<dbReference type="PROSITE" id="PS00018">
    <property type="entry name" value="EF_HAND_1"/>
    <property type="match status" value="1"/>
</dbReference>
<evidence type="ECO:0000256" key="3">
    <source>
        <dbReference type="ARBA" id="ARBA00022723"/>
    </source>
</evidence>
<reference evidence="12" key="1">
    <citation type="journal article" date="2014" name="Nature">
        <title>Elephant shark genome provides unique insights into gnathostome evolution.</title>
        <authorList>
            <consortium name="International Elephant Shark Genome Sequencing Consortium"/>
            <person name="Venkatesh B."/>
            <person name="Lee A.P."/>
            <person name="Ravi V."/>
            <person name="Maurya A.K."/>
            <person name="Lian M.M."/>
            <person name="Swann J.B."/>
            <person name="Ohta Y."/>
            <person name="Flajnik M.F."/>
            <person name="Sutoh Y."/>
            <person name="Kasahara M."/>
            <person name="Hoon S."/>
            <person name="Gangu V."/>
            <person name="Roy S.W."/>
            <person name="Irimia M."/>
            <person name="Korzh V."/>
            <person name="Kondrychyn I."/>
            <person name="Lim Z.W."/>
            <person name="Tay B.H."/>
            <person name="Tohari S."/>
            <person name="Kong K.W."/>
            <person name="Ho S."/>
            <person name="Lorente-Galdos B."/>
            <person name="Quilez J."/>
            <person name="Marques-Bonet T."/>
            <person name="Raney B.J."/>
            <person name="Ingham P.W."/>
            <person name="Tay A."/>
            <person name="Hillier L.W."/>
            <person name="Minx P."/>
            <person name="Boehm T."/>
            <person name="Wilson R.K."/>
            <person name="Brenner S."/>
            <person name="Warren W.C."/>
        </authorList>
    </citation>
    <scope>NUCLEOTIDE SEQUENCE</scope>
    <source>
        <tissue evidence="12">Gills</tissue>
    </source>
</reference>
<dbReference type="SUPFAM" id="SSF54001">
    <property type="entry name" value="Cysteine proteinases"/>
    <property type="match status" value="1"/>
</dbReference>
<evidence type="ECO:0000256" key="6">
    <source>
        <dbReference type="ARBA" id="ARBA00022807"/>
    </source>
</evidence>
<name>V9K9G3_CALMI</name>
<dbReference type="InterPro" id="IPR002048">
    <property type="entry name" value="EF_hand_dom"/>
</dbReference>
<evidence type="ECO:0000256" key="4">
    <source>
        <dbReference type="ARBA" id="ARBA00022737"/>
    </source>
</evidence>
<evidence type="ECO:0000256" key="1">
    <source>
        <dbReference type="ARBA" id="ARBA00007623"/>
    </source>
</evidence>
<dbReference type="SUPFAM" id="SSF49758">
    <property type="entry name" value="Calpain large subunit, middle domain (domain III)"/>
    <property type="match status" value="1"/>
</dbReference>
<dbReference type="MEROPS" id="C02.006"/>
<evidence type="ECO:0000256" key="8">
    <source>
        <dbReference type="PIRSR" id="PIRSR622684-1"/>
    </source>
</evidence>
<organism evidence="12">
    <name type="scientific">Callorhinchus milii</name>
    <name type="common">Ghost shark</name>
    <dbReference type="NCBI Taxonomy" id="7868"/>
    <lineage>
        <taxon>Eukaryota</taxon>
        <taxon>Metazoa</taxon>
        <taxon>Chordata</taxon>
        <taxon>Craniata</taxon>
        <taxon>Vertebrata</taxon>
        <taxon>Chondrichthyes</taxon>
        <taxon>Holocephali</taxon>
        <taxon>Chimaeriformes</taxon>
        <taxon>Callorhinchidae</taxon>
        <taxon>Callorhinchus</taxon>
    </lineage>
</organism>
<keyword evidence="3" id="KW-0479">Metal-binding</keyword>
<dbReference type="InterPro" id="IPR022684">
    <property type="entry name" value="Calpain_cysteine_protease"/>
</dbReference>
<dbReference type="PRINTS" id="PR00704">
    <property type="entry name" value="CALPAIN"/>
</dbReference>
<dbReference type="PROSITE" id="PS00139">
    <property type="entry name" value="THIOL_PROTEASE_CYS"/>
    <property type="match status" value="1"/>
</dbReference>
<keyword evidence="4" id="KW-0677">Repeat</keyword>
<dbReference type="PROSITE" id="PS50222">
    <property type="entry name" value="EF_HAND_2"/>
    <property type="match status" value="1"/>
</dbReference>
<protein>
    <submittedName>
        <fullName evidence="12">Gill-specific calpain</fullName>
    </submittedName>
</protein>
<feature type="domain" description="EF-hand" evidence="11">
    <location>
        <begin position="592"/>
        <end position="627"/>
    </location>
</feature>
<dbReference type="CDD" id="cd00044">
    <property type="entry name" value="CysPc"/>
    <property type="match status" value="1"/>
</dbReference>
<dbReference type="InterPro" id="IPR022683">
    <property type="entry name" value="Calpain_III"/>
</dbReference>
<dbReference type="GO" id="GO:0005737">
    <property type="term" value="C:cytoplasm"/>
    <property type="evidence" value="ECO:0007669"/>
    <property type="project" value="TreeGrafter"/>
</dbReference>
<dbReference type="InterPro" id="IPR011992">
    <property type="entry name" value="EF-hand-dom_pair"/>
</dbReference>
<dbReference type="Pfam" id="PF01067">
    <property type="entry name" value="Calpain_III"/>
    <property type="match status" value="1"/>
</dbReference>